<evidence type="ECO:0000256" key="3">
    <source>
        <dbReference type="SAM" id="SignalP"/>
    </source>
</evidence>
<sequence length="241" mass="27414">MKKILTLLSFITALSSSIIVVSCKTDNTNQKIKEKDNKNDSNQKPKELEKPNGSLNPSEQVLPKDQPITKEDKNEKIDSFAEQIKKEVKEVLDTKESSKILGYSASLISKFLQRSSQKQSLEQLTNLENKISKLFDESKFDDVKTEITVLFSDSLENSNANGNEAQKLKELLDKVSKENKESILEAIRELLGKKISNEFEQELKTKINEINSLLTKKDYDSIKTKLFDIVDKSAKLEKNKI</sequence>
<keyword evidence="1" id="KW-0175">Coiled coil</keyword>
<dbReference type="HOGENOM" id="CLU_094548_0_0_14"/>
<reference evidence="5" key="2">
    <citation type="journal article" date="2011" name="BMC Genomics">
        <title>Mycoplasma mycoides, from mycoides Small Colony to capri. A microevolutionary perspective.</title>
        <authorList>
            <person name="Thiaucourt F."/>
            <person name="Manso-Silvan L."/>
            <person name="Salah W."/>
            <person name="Barbe V."/>
            <person name="Berger A."/>
            <person name="Jacob D."/>
            <person name="Breton M."/>
            <person name="Dupuy V."/>
            <person name="Lomenech A.M."/>
            <person name="Blanchard A."/>
            <person name="Sirand-Pugnet P."/>
        </authorList>
    </citation>
    <scope>NUCLEOTIDE SEQUENCE [LARGE SCALE GENOMIC DNA]</scope>
    <source>
        <strain evidence="5">95010</strain>
    </source>
</reference>
<organism evidence="4 5">
    <name type="scientific">Mycoplasma mycoides subsp. capri LC str. 95010</name>
    <dbReference type="NCBI Taxonomy" id="862259"/>
    <lineage>
        <taxon>Bacteria</taxon>
        <taxon>Bacillati</taxon>
        <taxon>Mycoplasmatota</taxon>
        <taxon>Mollicutes</taxon>
        <taxon>Mycoplasmataceae</taxon>
        <taxon>Mycoplasma</taxon>
    </lineage>
</organism>
<proteinExistence type="predicted"/>
<dbReference type="AlphaFoldDB" id="F4MPW5"/>
<reference evidence="5" key="1">
    <citation type="journal article" date="2011" name="BMC Genomics">
        <title>Mycoplasma mycoides, from "mycoides Small Colony" to "capri". A microevolutionary perspective.</title>
        <authorList>
            <person name="Thiaucourt F."/>
            <person name="Manso-Silvan L."/>
            <person name="Salah W."/>
            <person name="Barbe V."/>
            <person name="Berger A."/>
            <person name="Jacob D."/>
            <person name="Breton M."/>
            <person name="Dupuy V."/>
            <person name="Lomenech A.M."/>
            <person name="Blanchard A."/>
            <person name="Sirand-Pugnet P."/>
        </authorList>
    </citation>
    <scope>NUCLEOTIDE SEQUENCE [LARGE SCALE GENOMIC DNA]</scope>
    <source>
        <strain evidence="5">95010</strain>
    </source>
</reference>
<keyword evidence="3" id="KW-0732">Signal</keyword>
<evidence type="ECO:0000256" key="2">
    <source>
        <dbReference type="SAM" id="MobiDB-lite"/>
    </source>
</evidence>
<accession>F4MPW5</accession>
<dbReference type="Proteomes" id="UP000010103">
    <property type="component" value="Chromosome"/>
</dbReference>
<evidence type="ECO:0000313" key="4">
    <source>
        <dbReference type="EMBL" id="CBW54148.1"/>
    </source>
</evidence>
<dbReference type="KEGG" id="mml:MLC_4200"/>
<evidence type="ECO:0008006" key="6">
    <source>
        <dbReference type="Google" id="ProtNLM"/>
    </source>
</evidence>
<dbReference type="EMBL" id="FQ377874">
    <property type="protein sequence ID" value="CBW54148.1"/>
    <property type="molecule type" value="Genomic_DNA"/>
</dbReference>
<feature type="coiled-coil region" evidence="1">
    <location>
        <begin position="165"/>
        <end position="216"/>
    </location>
</feature>
<dbReference type="OrthoDB" id="403688at2"/>
<protein>
    <recommendedName>
        <fullName evidence="6">Lipoprotein</fullName>
    </recommendedName>
</protein>
<gene>
    <name evidence="4" type="ORF">MLC_4200</name>
</gene>
<feature type="signal peptide" evidence="3">
    <location>
        <begin position="1"/>
        <end position="18"/>
    </location>
</feature>
<evidence type="ECO:0000256" key="1">
    <source>
        <dbReference type="SAM" id="Coils"/>
    </source>
</evidence>
<dbReference type="RefSeq" id="WP_013729547.1">
    <property type="nucleotide sequence ID" value="NC_015431.1"/>
</dbReference>
<evidence type="ECO:0000313" key="5">
    <source>
        <dbReference type="Proteomes" id="UP000010103"/>
    </source>
</evidence>
<feature type="compositionally biased region" description="Basic and acidic residues" evidence="2">
    <location>
        <begin position="31"/>
        <end position="50"/>
    </location>
</feature>
<feature type="region of interest" description="Disordered" evidence="2">
    <location>
        <begin position="31"/>
        <end position="76"/>
    </location>
</feature>
<feature type="chain" id="PRO_5003311372" description="Lipoprotein" evidence="3">
    <location>
        <begin position="19"/>
        <end position="241"/>
    </location>
</feature>
<name>F4MPW5_MYCML</name>
<feature type="compositionally biased region" description="Basic and acidic residues" evidence="2">
    <location>
        <begin position="67"/>
        <end position="76"/>
    </location>
</feature>
<dbReference type="PROSITE" id="PS51257">
    <property type="entry name" value="PROKAR_LIPOPROTEIN"/>
    <property type="match status" value="1"/>
</dbReference>